<dbReference type="EMBL" id="UYYF01004355">
    <property type="protein sequence ID" value="VDN02936.1"/>
    <property type="molecule type" value="Genomic_DNA"/>
</dbReference>
<evidence type="ECO:0000313" key="2">
    <source>
        <dbReference type="Proteomes" id="UP000276776"/>
    </source>
</evidence>
<name>A0A0N5CYY2_THECL</name>
<reference evidence="3" key="1">
    <citation type="submission" date="2017-02" db="UniProtKB">
        <authorList>
            <consortium name="WormBaseParasite"/>
        </authorList>
    </citation>
    <scope>IDENTIFICATION</scope>
</reference>
<dbReference type="AlphaFoldDB" id="A0A0N5CYY2"/>
<gene>
    <name evidence="1" type="ORF">TCLT_LOCUS5665</name>
</gene>
<reference evidence="1 2" key="2">
    <citation type="submission" date="2018-11" db="EMBL/GenBank/DDBJ databases">
        <authorList>
            <consortium name="Pathogen Informatics"/>
        </authorList>
    </citation>
    <scope>NUCLEOTIDE SEQUENCE [LARGE SCALE GENOMIC DNA]</scope>
</reference>
<dbReference type="WBParaSite" id="TCLT_0000567601-mRNA-1">
    <property type="protein sequence ID" value="TCLT_0000567601-mRNA-1"/>
    <property type="gene ID" value="TCLT_0000567601"/>
</dbReference>
<dbReference type="Proteomes" id="UP000276776">
    <property type="component" value="Unassembled WGS sequence"/>
</dbReference>
<evidence type="ECO:0000313" key="3">
    <source>
        <dbReference type="WBParaSite" id="TCLT_0000567601-mRNA-1"/>
    </source>
</evidence>
<accession>A0A0N5CYY2</accession>
<proteinExistence type="predicted"/>
<keyword evidence="2" id="KW-1185">Reference proteome</keyword>
<organism evidence="3">
    <name type="scientific">Thelazia callipaeda</name>
    <name type="common">Oriental eyeworm</name>
    <name type="synonym">Parasitic nematode</name>
    <dbReference type="NCBI Taxonomy" id="103827"/>
    <lineage>
        <taxon>Eukaryota</taxon>
        <taxon>Metazoa</taxon>
        <taxon>Ecdysozoa</taxon>
        <taxon>Nematoda</taxon>
        <taxon>Chromadorea</taxon>
        <taxon>Rhabditida</taxon>
        <taxon>Spirurina</taxon>
        <taxon>Spiruromorpha</taxon>
        <taxon>Thelazioidea</taxon>
        <taxon>Thelaziidae</taxon>
        <taxon>Thelazia</taxon>
    </lineage>
</organism>
<sequence length="175" mass="18995">MESINLPAVKLIINEVDFRFASTANKIAVIDTRRSSDQKLGERSIVVSICSQLPLHDEVAYATTTTTIVTTTTTAITTTSNNNNSYLPLPAIRAAIGASEATILRTATTITSAKQIDFTSQAESAVLDRIVIRSRDINGDSESSQLTPMDAFPAAQGTQTYLSYYFCLKHEDISL</sequence>
<evidence type="ECO:0000313" key="1">
    <source>
        <dbReference type="EMBL" id="VDN02936.1"/>
    </source>
</evidence>
<protein>
    <submittedName>
        <fullName evidence="1 3">Uncharacterized protein</fullName>
    </submittedName>
</protein>